<dbReference type="Proteomes" id="UP001153331">
    <property type="component" value="Unassembled WGS sequence"/>
</dbReference>
<sequence length="254" mass="29815">MLHKKQSHSLSLELAVPSEYKTRGIRPHSDRNRTTTVSTNIPSKHIKANMHQHTTPPSTHRRWTPAEDSRLEELRFIHHLTWPNIALALNRTTQAVTGRWHHLKIAHCSSFEDWNAALDERIIDGRRLGLTCHEIGDEMELPAEAVQGRWYELRQKNKVPADVVAIWRRKQEVKWSEEEDETILRVWKSGKNKEELIECVRFEGKFKCDVQDRYRVLLRERGAVYRRVMGLDEAKPVPHALDRALGKKKFAWME</sequence>
<organism evidence="1 2">
    <name type="scientific">Boeremia exigua</name>
    <dbReference type="NCBI Taxonomy" id="749465"/>
    <lineage>
        <taxon>Eukaryota</taxon>
        <taxon>Fungi</taxon>
        <taxon>Dikarya</taxon>
        <taxon>Ascomycota</taxon>
        <taxon>Pezizomycotina</taxon>
        <taxon>Dothideomycetes</taxon>
        <taxon>Pleosporomycetidae</taxon>
        <taxon>Pleosporales</taxon>
        <taxon>Pleosporineae</taxon>
        <taxon>Didymellaceae</taxon>
        <taxon>Boeremia</taxon>
    </lineage>
</organism>
<dbReference type="EMBL" id="JAPHNI010000132">
    <property type="protein sequence ID" value="KAJ8115581.1"/>
    <property type="molecule type" value="Genomic_DNA"/>
</dbReference>
<gene>
    <name evidence="1" type="ORF">OPT61_g2799</name>
</gene>
<reference evidence="1" key="1">
    <citation type="submission" date="2022-11" db="EMBL/GenBank/DDBJ databases">
        <title>Genome Sequence of Boeremia exigua.</title>
        <authorList>
            <person name="Buettner E."/>
        </authorList>
    </citation>
    <scope>NUCLEOTIDE SEQUENCE</scope>
    <source>
        <strain evidence="1">CU02</strain>
    </source>
</reference>
<accession>A0ACC2IK72</accession>
<proteinExistence type="predicted"/>
<protein>
    <submittedName>
        <fullName evidence="1">Uncharacterized protein</fullName>
    </submittedName>
</protein>
<name>A0ACC2IK72_9PLEO</name>
<comment type="caution">
    <text evidence="1">The sequence shown here is derived from an EMBL/GenBank/DDBJ whole genome shotgun (WGS) entry which is preliminary data.</text>
</comment>
<keyword evidence="2" id="KW-1185">Reference proteome</keyword>
<evidence type="ECO:0000313" key="2">
    <source>
        <dbReference type="Proteomes" id="UP001153331"/>
    </source>
</evidence>
<evidence type="ECO:0000313" key="1">
    <source>
        <dbReference type="EMBL" id="KAJ8115581.1"/>
    </source>
</evidence>